<dbReference type="SUPFAM" id="SSF143212">
    <property type="entry name" value="Rv2632c-like"/>
    <property type="match status" value="1"/>
</dbReference>
<dbReference type="InterPro" id="IPR038070">
    <property type="entry name" value="Rv2632c-like_sf"/>
</dbReference>
<name>A0A1Z2KW54_9ACTN</name>
<organism evidence="1 2">
    <name type="scientific">Streptomyces albireticuli</name>
    <dbReference type="NCBI Taxonomy" id="1940"/>
    <lineage>
        <taxon>Bacteria</taxon>
        <taxon>Bacillati</taxon>
        <taxon>Actinomycetota</taxon>
        <taxon>Actinomycetes</taxon>
        <taxon>Kitasatosporales</taxon>
        <taxon>Streptomycetaceae</taxon>
        <taxon>Streptomyces</taxon>
    </lineage>
</organism>
<dbReference type="AlphaFoldDB" id="A0A1Z2KW54"/>
<sequence length="92" mass="10071">MITMETIVRCNVEMEFREAGLLTQAAAVLRMHDGTELKAHGVTNRHPDDPGQQRVGEEVAAARALHDLAAQLLEKAGVDIEELTHTPAHLSH</sequence>
<evidence type="ECO:0008006" key="3">
    <source>
        <dbReference type="Google" id="ProtNLM"/>
    </source>
</evidence>
<dbReference type="Proteomes" id="UP000195755">
    <property type="component" value="Chromosome"/>
</dbReference>
<dbReference type="Gene3D" id="3.30.160.240">
    <property type="entry name" value="Rv1738"/>
    <property type="match status" value="1"/>
</dbReference>
<evidence type="ECO:0000313" key="1">
    <source>
        <dbReference type="EMBL" id="ARZ66269.1"/>
    </source>
</evidence>
<dbReference type="Pfam" id="PF08962">
    <property type="entry name" value="Rv2632c-like"/>
    <property type="match status" value="1"/>
</dbReference>
<gene>
    <name evidence="1" type="ORF">SMD11_0603</name>
</gene>
<dbReference type="InterPro" id="IPR015057">
    <property type="entry name" value="Rv2632c-like"/>
</dbReference>
<dbReference type="KEGG" id="salj:SMD11_0603"/>
<dbReference type="EMBL" id="CP021744">
    <property type="protein sequence ID" value="ARZ66269.1"/>
    <property type="molecule type" value="Genomic_DNA"/>
</dbReference>
<proteinExistence type="predicted"/>
<reference evidence="1 2" key="1">
    <citation type="submission" date="2017-06" db="EMBL/GenBank/DDBJ databases">
        <title>Streptomyces albireticuli Genome sequencing and assembly.</title>
        <authorList>
            <person name="Wang Y."/>
            <person name="Du B."/>
            <person name="Ding Y."/>
            <person name="Liu H."/>
            <person name="Hou Q."/>
            <person name="Liu K."/>
            <person name="Yao L."/>
            <person name="Wang C."/>
        </authorList>
    </citation>
    <scope>NUCLEOTIDE SEQUENCE [LARGE SCALE GENOMIC DNA]</scope>
    <source>
        <strain evidence="1 2">MDJK11</strain>
    </source>
</reference>
<evidence type="ECO:0000313" key="2">
    <source>
        <dbReference type="Proteomes" id="UP000195755"/>
    </source>
</evidence>
<accession>A0A1Z2KW54</accession>
<protein>
    <recommendedName>
        <fullName evidence="3">DUF1876 domain-containing protein</fullName>
    </recommendedName>
</protein>